<dbReference type="AlphaFoldDB" id="A0A383AEF4"/>
<organism evidence="1">
    <name type="scientific">marine metagenome</name>
    <dbReference type="NCBI Taxonomy" id="408172"/>
    <lineage>
        <taxon>unclassified sequences</taxon>
        <taxon>metagenomes</taxon>
        <taxon>ecological metagenomes</taxon>
    </lineage>
</organism>
<dbReference type="EMBL" id="UINC01191354">
    <property type="protein sequence ID" value="SVE05963.1"/>
    <property type="molecule type" value="Genomic_DNA"/>
</dbReference>
<sequence length="30" mass="3397">MVPTLQLLMDGVVMFMGDVTVESMKPIIDW</sequence>
<evidence type="ECO:0000313" key="1">
    <source>
        <dbReference type="EMBL" id="SVE05963.1"/>
    </source>
</evidence>
<reference evidence="1" key="1">
    <citation type="submission" date="2018-05" db="EMBL/GenBank/DDBJ databases">
        <authorList>
            <person name="Lanie J.A."/>
            <person name="Ng W.-L."/>
            <person name="Kazmierczak K.M."/>
            <person name="Andrzejewski T.M."/>
            <person name="Davidsen T.M."/>
            <person name="Wayne K.J."/>
            <person name="Tettelin H."/>
            <person name="Glass J.I."/>
            <person name="Rusch D."/>
            <person name="Podicherti R."/>
            <person name="Tsui H.-C.T."/>
            <person name="Winkler M.E."/>
        </authorList>
    </citation>
    <scope>NUCLEOTIDE SEQUENCE</scope>
</reference>
<accession>A0A383AEF4</accession>
<gene>
    <name evidence="1" type="ORF">METZ01_LOCUS458817</name>
</gene>
<protein>
    <submittedName>
        <fullName evidence="1">Uncharacterized protein</fullName>
    </submittedName>
</protein>
<name>A0A383AEF4_9ZZZZ</name>
<proteinExistence type="predicted"/>
<feature type="non-terminal residue" evidence="1">
    <location>
        <position position="30"/>
    </location>
</feature>